<feature type="compositionally biased region" description="Basic and acidic residues" evidence="1">
    <location>
        <begin position="1"/>
        <end position="10"/>
    </location>
</feature>
<evidence type="ECO:0000313" key="2">
    <source>
        <dbReference type="EMBL" id="MBC3882912.1"/>
    </source>
</evidence>
<dbReference type="PANTHER" id="PTHR30383:SF24">
    <property type="entry name" value="THIOESTERASE 1_PROTEASE 1_LYSOPHOSPHOLIPASE L1"/>
    <property type="match status" value="1"/>
</dbReference>
<dbReference type="AlphaFoldDB" id="A0A923HPR1"/>
<sequence length="433" mass="48382">MMRDGYENQKHSKKHRQHTKESKKALLETPMPAQSLRSQPPEMETEVQVTSRHWQTLTVLASSLALLFWMRQDALDQYWQQTRHLELGLSKAVAHPAWQSGAKLSKDLDQQLSEQLKPRQTVKERLIQSFNVLLFGLPEDTTHDTKVSQQNAPLSLKKSTTASNNVDASAAAAPKVGTKLGTDAAADGMALSLSKAAGTDDAKIETPLTQFVPLNEEGRMVLGPQDKVLLVGDSMMQGVAPHVARALQNVHVKSVDLSRQSTGLTYPGYYDWPAVIKKTLEKDRISVLVVFLGANDTWDMILGGKYESFGTERWQSNYLTRIESIIQTAHQQHVRVIWMGAPNMGRDKINRGVKVLNSLYAKALGEGESRYISTRESLSDDVNEYRKTITKENGKSVVVRTEDGIHFTRDGQTILRDLVLKQFELPVISKVSP</sequence>
<feature type="region of interest" description="Disordered" evidence="1">
    <location>
        <begin position="1"/>
        <end position="41"/>
    </location>
</feature>
<gene>
    <name evidence="2" type="ORF">H8K36_16085</name>
</gene>
<dbReference type="SUPFAM" id="SSF52266">
    <property type="entry name" value="SGNH hydrolase"/>
    <property type="match status" value="1"/>
</dbReference>
<dbReference type="RefSeq" id="WP_186917533.1">
    <property type="nucleotide sequence ID" value="NZ_JACOFZ010000008.1"/>
</dbReference>
<proteinExistence type="predicted"/>
<evidence type="ECO:0000256" key="1">
    <source>
        <dbReference type="SAM" id="MobiDB-lite"/>
    </source>
</evidence>
<dbReference type="InterPro" id="IPR036514">
    <property type="entry name" value="SGNH_hydro_sf"/>
</dbReference>
<dbReference type="Proteomes" id="UP000627446">
    <property type="component" value="Unassembled WGS sequence"/>
</dbReference>
<dbReference type="InterPro" id="IPR007407">
    <property type="entry name" value="DUF459"/>
</dbReference>
<dbReference type="Pfam" id="PF04311">
    <property type="entry name" value="DUF459"/>
    <property type="match status" value="1"/>
</dbReference>
<keyword evidence="3" id="KW-1185">Reference proteome</keyword>
<reference evidence="2" key="1">
    <citation type="submission" date="2020-08" db="EMBL/GenBank/DDBJ databases">
        <title>Novel species isolated from subtropical streams in China.</title>
        <authorList>
            <person name="Lu H."/>
        </authorList>
    </citation>
    <scope>NUCLEOTIDE SEQUENCE</scope>
    <source>
        <strain evidence="2">LX22W</strain>
    </source>
</reference>
<dbReference type="CDD" id="cd01829">
    <property type="entry name" value="SGNH_hydrolase_peri2"/>
    <property type="match status" value="1"/>
</dbReference>
<protein>
    <submittedName>
        <fullName evidence="2">DUF459 domain-containing protein</fullName>
    </submittedName>
</protein>
<dbReference type="Gene3D" id="3.40.50.1110">
    <property type="entry name" value="SGNH hydrolase"/>
    <property type="match status" value="1"/>
</dbReference>
<dbReference type="GO" id="GO:0004622">
    <property type="term" value="F:phosphatidylcholine lysophospholipase activity"/>
    <property type="evidence" value="ECO:0007669"/>
    <property type="project" value="TreeGrafter"/>
</dbReference>
<organism evidence="2 3">
    <name type="scientific">Undibacterium nitidum</name>
    <dbReference type="NCBI Taxonomy" id="2762298"/>
    <lineage>
        <taxon>Bacteria</taxon>
        <taxon>Pseudomonadati</taxon>
        <taxon>Pseudomonadota</taxon>
        <taxon>Betaproteobacteria</taxon>
        <taxon>Burkholderiales</taxon>
        <taxon>Oxalobacteraceae</taxon>
        <taxon>Undibacterium</taxon>
    </lineage>
</organism>
<comment type="caution">
    <text evidence="2">The sequence shown here is derived from an EMBL/GenBank/DDBJ whole genome shotgun (WGS) entry which is preliminary data.</text>
</comment>
<name>A0A923HPR1_9BURK</name>
<dbReference type="EMBL" id="JACOFZ010000008">
    <property type="protein sequence ID" value="MBC3882912.1"/>
    <property type="molecule type" value="Genomic_DNA"/>
</dbReference>
<dbReference type="PANTHER" id="PTHR30383">
    <property type="entry name" value="THIOESTERASE 1/PROTEASE 1/LYSOPHOSPHOLIPASE L1"/>
    <property type="match status" value="1"/>
</dbReference>
<accession>A0A923HPR1</accession>
<dbReference type="InterPro" id="IPR051532">
    <property type="entry name" value="Ester_Hydrolysis_Enzymes"/>
</dbReference>
<evidence type="ECO:0000313" key="3">
    <source>
        <dbReference type="Proteomes" id="UP000627446"/>
    </source>
</evidence>